<proteinExistence type="predicted"/>
<protein>
    <submittedName>
        <fullName evidence="1">Uncharacterized protein</fullName>
    </submittedName>
</protein>
<reference evidence="1" key="2">
    <citation type="submission" date="2021-04" db="EMBL/GenBank/DDBJ databases">
        <authorList>
            <person name="Gilroy R."/>
        </authorList>
    </citation>
    <scope>NUCLEOTIDE SEQUENCE</scope>
    <source>
        <strain evidence="1">CHK183-5548</strain>
    </source>
</reference>
<comment type="caution">
    <text evidence="1">The sequence shown here is derived from an EMBL/GenBank/DDBJ whole genome shotgun (WGS) entry which is preliminary data.</text>
</comment>
<evidence type="ECO:0000313" key="1">
    <source>
        <dbReference type="EMBL" id="HJC48703.1"/>
    </source>
</evidence>
<gene>
    <name evidence="1" type="ORF">IAA04_11690</name>
</gene>
<name>A0A9D2T6D0_9FIRM</name>
<dbReference type="AlphaFoldDB" id="A0A9D2T6D0"/>
<evidence type="ECO:0000313" key="2">
    <source>
        <dbReference type="Proteomes" id="UP000823883"/>
    </source>
</evidence>
<accession>A0A9D2T6D0</accession>
<organism evidence="1 2">
    <name type="scientific">Candidatus Lachnoclostridium pullistercoris</name>
    <dbReference type="NCBI Taxonomy" id="2838632"/>
    <lineage>
        <taxon>Bacteria</taxon>
        <taxon>Bacillati</taxon>
        <taxon>Bacillota</taxon>
        <taxon>Clostridia</taxon>
        <taxon>Lachnospirales</taxon>
        <taxon>Lachnospiraceae</taxon>
    </lineage>
</organism>
<dbReference type="Proteomes" id="UP000823883">
    <property type="component" value="Unassembled WGS sequence"/>
</dbReference>
<dbReference type="EMBL" id="DWWL01000076">
    <property type="protein sequence ID" value="HJC48703.1"/>
    <property type="molecule type" value="Genomic_DNA"/>
</dbReference>
<sequence length="98" mass="11379">MKTKDFFDMVVEERIAMILGQKEMVREVEWIAQAEEMMKNVDAKQKNSLLAYINRLIDEVAVSERKLYLDGVKDGIWIAGLVLQYLKLPQNADPEHIL</sequence>
<reference evidence="1" key="1">
    <citation type="journal article" date="2021" name="PeerJ">
        <title>Extensive microbial diversity within the chicken gut microbiome revealed by metagenomics and culture.</title>
        <authorList>
            <person name="Gilroy R."/>
            <person name="Ravi A."/>
            <person name="Getino M."/>
            <person name="Pursley I."/>
            <person name="Horton D.L."/>
            <person name="Alikhan N.F."/>
            <person name="Baker D."/>
            <person name="Gharbi K."/>
            <person name="Hall N."/>
            <person name="Watson M."/>
            <person name="Adriaenssens E.M."/>
            <person name="Foster-Nyarko E."/>
            <person name="Jarju S."/>
            <person name="Secka A."/>
            <person name="Antonio M."/>
            <person name="Oren A."/>
            <person name="Chaudhuri R.R."/>
            <person name="La Ragione R."/>
            <person name="Hildebrand F."/>
            <person name="Pallen M.J."/>
        </authorList>
    </citation>
    <scope>NUCLEOTIDE SEQUENCE</scope>
    <source>
        <strain evidence="1">CHK183-5548</strain>
    </source>
</reference>